<dbReference type="EMBL" id="CP001700">
    <property type="protein sequence ID" value="ACU71061.1"/>
    <property type="molecule type" value="Genomic_DNA"/>
</dbReference>
<evidence type="ECO:0008006" key="3">
    <source>
        <dbReference type="Google" id="ProtNLM"/>
    </source>
</evidence>
<keyword evidence="2" id="KW-1185">Reference proteome</keyword>
<dbReference type="InParanoid" id="C7QHN6"/>
<name>C7QHN6_CATAD</name>
<organism evidence="1 2">
    <name type="scientific">Catenulispora acidiphila (strain DSM 44928 / JCM 14897 / NBRC 102108 / NRRL B-24433 / ID139908)</name>
    <dbReference type="NCBI Taxonomy" id="479433"/>
    <lineage>
        <taxon>Bacteria</taxon>
        <taxon>Bacillati</taxon>
        <taxon>Actinomycetota</taxon>
        <taxon>Actinomycetes</taxon>
        <taxon>Catenulisporales</taxon>
        <taxon>Catenulisporaceae</taxon>
        <taxon>Catenulispora</taxon>
    </lineage>
</organism>
<evidence type="ECO:0000313" key="1">
    <source>
        <dbReference type="EMBL" id="ACU71061.1"/>
    </source>
</evidence>
<protein>
    <recommendedName>
        <fullName evidence="3">CalU12 protein</fullName>
    </recommendedName>
</protein>
<sequence length="239" mass="27573">MTADRPPLPEVTDRQTWQAQLDELAVREKAHTREGDRLAAARRRLPMVEVDPSIPVVGAQGPVPLLDVFEGRRMLTVYYAMWHDDRAPKDQCEGCTFFTAEVQELAYLHSRDVTYAVFSQGPYELSRAYYDFLGWDVPWYSARDSAEQLLADRWFGMRVSYLREGDRVFETYWTTGRGVERAAPSYAILDETLYGRQETWEDSPEGWPKEFGVSGEQFRVEGRPTAQWVQLSAGKKEPF</sequence>
<dbReference type="eggNOG" id="COG4312">
    <property type="taxonomic scope" value="Bacteria"/>
</dbReference>
<dbReference type="OrthoDB" id="4721017at2"/>
<proteinExistence type="predicted"/>
<dbReference type="Proteomes" id="UP000000851">
    <property type="component" value="Chromosome"/>
</dbReference>
<dbReference type="STRING" id="479433.Caci_2142"/>
<dbReference type="AlphaFoldDB" id="C7QHN6"/>
<dbReference type="HOGENOM" id="CLU_066898_1_1_11"/>
<dbReference type="InterPro" id="IPR010296">
    <property type="entry name" value="DUF899_thioredox"/>
</dbReference>
<dbReference type="KEGG" id="cai:Caci_2142"/>
<accession>C7QHN6</accession>
<dbReference type="RefSeq" id="WP_012786354.1">
    <property type="nucleotide sequence ID" value="NC_013131.1"/>
</dbReference>
<evidence type="ECO:0000313" key="2">
    <source>
        <dbReference type="Proteomes" id="UP000000851"/>
    </source>
</evidence>
<gene>
    <name evidence="1" type="ordered locus">Caci_2142</name>
</gene>
<reference evidence="1 2" key="1">
    <citation type="journal article" date="2009" name="Stand. Genomic Sci.">
        <title>Complete genome sequence of Catenulispora acidiphila type strain (ID 139908).</title>
        <authorList>
            <person name="Copeland A."/>
            <person name="Lapidus A."/>
            <person name="Glavina Del Rio T."/>
            <person name="Nolan M."/>
            <person name="Lucas S."/>
            <person name="Chen F."/>
            <person name="Tice H."/>
            <person name="Cheng J.F."/>
            <person name="Bruce D."/>
            <person name="Goodwin L."/>
            <person name="Pitluck S."/>
            <person name="Mikhailova N."/>
            <person name="Pati A."/>
            <person name="Ivanova N."/>
            <person name="Mavromatis K."/>
            <person name="Chen A."/>
            <person name="Palaniappan K."/>
            <person name="Chain P."/>
            <person name="Land M."/>
            <person name="Hauser L."/>
            <person name="Chang Y.J."/>
            <person name="Jeffries C.D."/>
            <person name="Chertkov O."/>
            <person name="Brettin T."/>
            <person name="Detter J.C."/>
            <person name="Han C."/>
            <person name="Ali Z."/>
            <person name="Tindall B.J."/>
            <person name="Goker M."/>
            <person name="Bristow J."/>
            <person name="Eisen J.A."/>
            <person name="Markowitz V."/>
            <person name="Hugenholtz P."/>
            <person name="Kyrpides N.C."/>
            <person name="Klenk H.P."/>
        </authorList>
    </citation>
    <scope>NUCLEOTIDE SEQUENCE [LARGE SCALE GENOMIC DNA]</scope>
    <source>
        <strain evidence="2">DSM 44928 / JCM 14897 / NBRC 102108 / NRRL B-24433 / ID139908</strain>
    </source>
</reference>
<dbReference type="Pfam" id="PF05988">
    <property type="entry name" value="DUF899"/>
    <property type="match status" value="1"/>
</dbReference>